<dbReference type="KEGG" id="lak:106165703"/>
<feature type="compositionally biased region" description="Basic and acidic residues" evidence="4">
    <location>
        <begin position="501"/>
        <end position="511"/>
    </location>
</feature>
<evidence type="ECO:0000256" key="2">
    <source>
        <dbReference type="ARBA" id="ARBA00009870"/>
    </source>
</evidence>
<dbReference type="Proteomes" id="UP000085678">
    <property type="component" value="Unplaced"/>
</dbReference>
<feature type="region of interest" description="Disordered" evidence="4">
    <location>
        <begin position="485"/>
        <end position="531"/>
    </location>
</feature>
<dbReference type="Gene3D" id="1.10.10.580">
    <property type="entry name" value="Structural maintenance of chromosome 1. Chain E"/>
    <property type="match status" value="1"/>
</dbReference>
<dbReference type="InterPro" id="IPR036390">
    <property type="entry name" value="WH_DNA-bd_sf"/>
</dbReference>
<sequence>MFYSHDVLQRKGGKFGIIWIAATRGVHLTRREYYGVNVDRTCRQIIDYITLRARPVRPGGSVPRFSLYLSSQLMFGVVKVYNRQTEYLYSDLSCLSKVFSHLSQLKPTTDIDLKVTARADPVTSTEGVIDGNYDLDFGALRWEQETLSLQAIADEETFRVELTPPFASPFSSPEHRDISIPLSPNIPQEPFRPGVGAPLTSPKERITLQEEVSFSEEEMKLPDEKDLPLFTGEELPMLDVPEKELSAQIEASILAEQQGVAVFEEIHSASESELRADMPVPTETTPTVGVTGHRQRPGTEPTPGVTPGTPRREEPKRRKVSIGLELSPLTPTPGSRRRKRQLIFADKEIQIHKKKLKQQMADTTDIMRPLMIPSPTPHLSAVELLTLPSRKDIRSRNFLPLWRRCANTLTTEGSDSDIEKRFWTISSDEDAVSTVPELSPIPEPRDSLQQEKEESMEIARLSASASKSASRLELLRSFIEQSSDLDVSSDTGSRSGKRPRLSADRSADKKSRASPIPEMETISAPPSRSIRMPPVLEEEREEHHSSMDELLDLDMEARPEKSAKIVHEDVLRILLHLTANVDMSITFRTLCPPASNTRSQAAGHFTAILDLCALNKIDLTQEEPYGDIFITRGTEW</sequence>
<dbReference type="CDD" id="cd21794">
    <property type="entry name" value="Rad21_Rec8_M_Rec8"/>
    <property type="match status" value="1"/>
</dbReference>
<dbReference type="InterPro" id="IPR006909">
    <property type="entry name" value="Rad21/Rec8_C_eu"/>
</dbReference>
<proteinExistence type="inferred from homology"/>
<dbReference type="Pfam" id="PF04825">
    <property type="entry name" value="Rad21_Rec8_N"/>
    <property type="match status" value="1"/>
</dbReference>
<accession>A0A2R2MPL3</accession>
<evidence type="ECO:0000313" key="8">
    <source>
        <dbReference type="RefSeq" id="XP_023932118.1"/>
    </source>
</evidence>
<dbReference type="RefSeq" id="XP_023932118.1">
    <property type="nucleotide sequence ID" value="XM_024076350.1"/>
</dbReference>
<dbReference type="SUPFAM" id="SSF46785">
    <property type="entry name" value="Winged helix' DNA-binding domain"/>
    <property type="match status" value="1"/>
</dbReference>
<evidence type="ECO:0000259" key="6">
    <source>
        <dbReference type="Pfam" id="PF04825"/>
    </source>
</evidence>
<feature type="domain" description="Rad21/Rec8-like protein N-terminal" evidence="6">
    <location>
        <begin position="1"/>
        <end position="115"/>
    </location>
</feature>
<dbReference type="STRING" id="7574.A0A2R2MPL3"/>
<evidence type="ECO:0000256" key="3">
    <source>
        <dbReference type="ARBA" id="ARBA00023242"/>
    </source>
</evidence>
<dbReference type="GO" id="GO:0030893">
    <property type="term" value="C:meiotic cohesin complex"/>
    <property type="evidence" value="ECO:0007669"/>
    <property type="project" value="TreeGrafter"/>
</dbReference>
<dbReference type="InterPro" id="IPR006910">
    <property type="entry name" value="Rad21_Rec8_N"/>
</dbReference>
<dbReference type="OMA" id="RVYFQQC"/>
<dbReference type="GO" id="GO:0003682">
    <property type="term" value="F:chromatin binding"/>
    <property type="evidence" value="ECO:0007669"/>
    <property type="project" value="TreeGrafter"/>
</dbReference>
<feature type="domain" description="Rad21/Rec8-like protein C-terminal eukaryotic" evidence="5">
    <location>
        <begin position="593"/>
        <end position="634"/>
    </location>
</feature>
<gene>
    <name evidence="8" type="primary">LOC106165703</name>
</gene>
<dbReference type="PANTHER" id="PTHR12585">
    <property type="entry name" value="SCC1 / RAD21 FAMILY MEMBER"/>
    <property type="match status" value="1"/>
</dbReference>
<evidence type="ECO:0000259" key="5">
    <source>
        <dbReference type="Pfam" id="PF04824"/>
    </source>
</evidence>
<comment type="subcellular location">
    <subcellularLocation>
        <location evidence="1">Nucleus</location>
    </subcellularLocation>
</comment>
<feature type="region of interest" description="Disordered" evidence="4">
    <location>
        <begin position="279"/>
        <end position="318"/>
    </location>
</feature>
<reference evidence="8" key="1">
    <citation type="submission" date="2025-08" db="UniProtKB">
        <authorList>
            <consortium name="RefSeq"/>
        </authorList>
    </citation>
    <scope>IDENTIFICATION</scope>
    <source>
        <tissue evidence="8">Gonads</tissue>
    </source>
</reference>
<feature type="region of interest" description="Disordered" evidence="4">
    <location>
        <begin position="433"/>
        <end position="463"/>
    </location>
</feature>
<feature type="compositionally biased region" description="Basic and acidic residues" evidence="4">
    <location>
        <begin position="443"/>
        <end position="457"/>
    </location>
</feature>
<feature type="compositionally biased region" description="Low complexity" evidence="4">
    <location>
        <begin position="279"/>
        <end position="309"/>
    </location>
</feature>
<dbReference type="AlphaFoldDB" id="A0A2R2MPL3"/>
<name>A0A2R2MPL3_LINAN</name>
<dbReference type="GeneID" id="106165703"/>
<organism evidence="7 8">
    <name type="scientific">Lingula anatina</name>
    <name type="common">Brachiopod</name>
    <name type="synonym">Lingula unguis</name>
    <dbReference type="NCBI Taxonomy" id="7574"/>
    <lineage>
        <taxon>Eukaryota</taxon>
        <taxon>Metazoa</taxon>
        <taxon>Spiralia</taxon>
        <taxon>Lophotrochozoa</taxon>
        <taxon>Brachiopoda</taxon>
        <taxon>Linguliformea</taxon>
        <taxon>Lingulata</taxon>
        <taxon>Lingulida</taxon>
        <taxon>Linguloidea</taxon>
        <taxon>Lingulidae</taxon>
        <taxon>Lingula</taxon>
    </lineage>
</organism>
<dbReference type="GO" id="GO:0051177">
    <property type="term" value="P:meiotic sister chromatid cohesion"/>
    <property type="evidence" value="ECO:0007669"/>
    <property type="project" value="TreeGrafter"/>
</dbReference>
<dbReference type="InterPro" id="IPR023093">
    <property type="entry name" value="ScpA-like_C"/>
</dbReference>
<dbReference type="InterPro" id="IPR039781">
    <property type="entry name" value="Rad21/Rec8-like"/>
</dbReference>
<evidence type="ECO:0000313" key="7">
    <source>
        <dbReference type="Proteomes" id="UP000085678"/>
    </source>
</evidence>
<dbReference type="InParanoid" id="A0A2R2MPL3"/>
<dbReference type="PANTHER" id="PTHR12585:SF27">
    <property type="entry name" value="MEIOTIC RECOMBINATION PROTEIN REC8 HOMOLOG"/>
    <property type="match status" value="1"/>
</dbReference>
<dbReference type="OrthoDB" id="10071381at2759"/>
<dbReference type="GO" id="GO:0006302">
    <property type="term" value="P:double-strand break repair"/>
    <property type="evidence" value="ECO:0007669"/>
    <property type="project" value="TreeGrafter"/>
</dbReference>
<evidence type="ECO:0000256" key="4">
    <source>
        <dbReference type="SAM" id="MobiDB-lite"/>
    </source>
</evidence>
<dbReference type="GO" id="GO:0005634">
    <property type="term" value="C:nucleus"/>
    <property type="evidence" value="ECO:0007669"/>
    <property type="project" value="UniProtKB-SubCell"/>
</dbReference>
<feature type="compositionally biased region" description="Polar residues" evidence="4">
    <location>
        <begin position="485"/>
        <end position="494"/>
    </location>
</feature>
<dbReference type="Pfam" id="PF04824">
    <property type="entry name" value="Rad21_Rec8"/>
    <property type="match status" value="1"/>
</dbReference>
<evidence type="ECO:0000256" key="1">
    <source>
        <dbReference type="ARBA" id="ARBA00004123"/>
    </source>
</evidence>
<keyword evidence="3" id="KW-0539">Nucleus</keyword>
<comment type="similarity">
    <text evidence="2">Belongs to the rad21 family.</text>
</comment>
<protein>
    <submittedName>
        <fullName evidence="8">Meiotic recombination protein REC8 homolog</fullName>
    </submittedName>
</protein>
<keyword evidence="7" id="KW-1185">Reference proteome</keyword>